<dbReference type="PANTHER" id="PTHR43657:SF1">
    <property type="entry name" value="ALTERED INHERITANCE OF MITOCHONDRIA PROTEIN 24, MITOCHONDRIAL"/>
    <property type="match status" value="1"/>
</dbReference>
<reference evidence="1" key="1">
    <citation type="submission" date="2020-10" db="EMBL/GenBank/DDBJ databases">
        <authorList>
            <person name="Gilroy R."/>
        </authorList>
    </citation>
    <scope>NUCLEOTIDE SEQUENCE</scope>
    <source>
        <strain evidence="1">CHK195-15760</strain>
    </source>
</reference>
<name>A0A9D1S940_9FIRM</name>
<dbReference type="Proteomes" id="UP000824093">
    <property type="component" value="Unassembled WGS sequence"/>
</dbReference>
<dbReference type="InterPro" id="IPR016031">
    <property type="entry name" value="Trp_RNA-bd_attenuator-like_dom"/>
</dbReference>
<dbReference type="PANTHER" id="PTHR43657">
    <property type="entry name" value="TRYPTOPHAN RNA-BINDING ATTENUATOR PROTEIN-LIKE PROTEIN"/>
    <property type="match status" value="1"/>
</dbReference>
<comment type="caution">
    <text evidence="1">The sequence shown here is derived from an EMBL/GenBank/DDBJ whole genome shotgun (WGS) entry which is preliminary data.</text>
</comment>
<organism evidence="1 2">
    <name type="scientific">Candidatus Merdicola faecigallinarum</name>
    <dbReference type="NCBI Taxonomy" id="2840862"/>
    <lineage>
        <taxon>Bacteria</taxon>
        <taxon>Bacillati</taxon>
        <taxon>Bacillota</taxon>
        <taxon>Clostridia</taxon>
        <taxon>Candidatus Merdicola</taxon>
    </lineage>
</organism>
<dbReference type="InterPro" id="IPR002838">
    <property type="entry name" value="AIM24"/>
</dbReference>
<dbReference type="SUPFAM" id="SSF51219">
    <property type="entry name" value="TRAP-like"/>
    <property type="match status" value="1"/>
</dbReference>
<dbReference type="AlphaFoldDB" id="A0A9D1S940"/>
<protein>
    <submittedName>
        <fullName evidence="1">TIGR00266 family protein</fullName>
    </submittedName>
</protein>
<evidence type="ECO:0000313" key="2">
    <source>
        <dbReference type="Proteomes" id="UP000824093"/>
    </source>
</evidence>
<reference evidence="1" key="2">
    <citation type="journal article" date="2021" name="PeerJ">
        <title>Extensive microbial diversity within the chicken gut microbiome revealed by metagenomics and culture.</title>
        <authorList>
            <person name="Gilroy R."/>
            <person name="Ravi A."/>
            <person name="Getino M."/>
            <person name="Pursley I."/>
            <person name="Horton D.L."/>
            <person name="Alikhan N.F."/>
            <person name="Baker D."/>
            <person name="Gharbi K."/>
            <person name="Hall N."/>
            <person name="Watson M."/>
            <person name="Adriaenssens E.M."/>
            <person name="Foster-Nyarko E."/>
            <person name="Jarju S."/>
            <person name="Secka A."/>
            <person name="Antonio M."/>
            <person name="Oren A."/>
            <person name="Chaudhuri R.R."/>
            <person name="La Ragione R."/>
            <person name="Hildebrand F."/>
            <person name="Pallen M.J."/>
        </authorList>
    </citation>
    <scope>NUCLEOTIDE SEQUENCE</scope>
    <source>
        <strain evidence="1">CHK195-15760</strain>
    </source>
</reference>
<dbReference type="NCBIfam" id="TIGR00266">
    <property type="entry name" value="TIGR00266 family protein"/>
    <property type="match status" value="1"/>
</dbReference>
<proteinExistence type="predicted"/>
<accession>A0A9D1S940</accession>
<dbReference type="Gene3D" id="3.60.160.10">
    <property type="entry name" value="Mitochondrial biogenesis AIM24"/>
    <property type="match status" value="1"/>
</dbReference>
<dbReference type="Pfam" id="PF01987">
    <property type="entry name" value="AIM24"/>
    <property type="match status" value="1"/>
</dbReference>
<gene>
    <name evidence="1" type="ORF">IAB70_04305</name>
</gene>
<dbReference type="EMBL" id="DVNH01000027">
    <property type="protein sequence ID" value="HIU51829.1"/>
    <property type="molecule type" value="Genomic_DNA"/>
</dbReference>
<sequence length="225" mass="24290">MEAKIIGDSLPVVTIKLKRGESIISENGGMSWMDSGIKMETSTNGGIMKGLGRALAGESIFMNQYTAEIDDVEIAFASSFPGEILEYDLKEGEFVIAQKRSFLCAEKSVDVSMHFRKKIGAGFFGGEGFIMQKFTGPGKVYLELDGTVVKKELAAGEKMKVDNGYVALMTSEVKLDIETVKGVKNIVFGGEGLFVTTLEGPGTVWLQSMPISKLSGLLYMGNAAR</sequence>
<dbReference type="InterPro" id="IPR036983">
    <property type="entry name" value="AIM24_sf"/>
</dbReference>
<evidence type="ECO:0000313" key="1">
    <source>
        <dbReference type="EMBL" id="HIU51829.1"/>
    </source>
</evidence>